<dbReference type="InterPro" id="IPR036191">
    <property type="entry name" value="RRF_sf"/>
</dbReference>
<keyword evidence="2" id="KW-0648">Protein biosynthesis</keyword>
<dbReference type="AlphaFoldDB" id="A0A8E5HND2"/>
<dbReference type="OrthoDB" id="407355at2759"/>
<dbReference type="Pfam" id="PF01765">
    <property type="entry name" value="RRF"/>
    <property type="match status" value="1"/>
</dbReference>
<dbReference type="Gene3D" id="1.10.132.20">
    <property type="entry name" value="Ribosome-recycling factor"/>
    <property type="match status" value="1"/>
</dbReference>
<dbReference type="KEGG" id="uvi:66063454"/>
<evidence type="ECO:0000256" key="3">
    <source>
        <dbReference type="ARBA" id="ARBA00024909"/>
    </source>
</evidence>
<dbReference type="GO" id="GO:0043023">
    <property type="term" value="F:ribosomal large subunit binding"/>
    <property type="evidence" value="ECO:0007669"/>
    <property type="project" value="TreeGrafter"/>
</dbReference>
<dbReference type="GO" id="GO:0006412">
    <property type="term" value="P:translation"/>
    <property type="evidence" value="ECO:0007669"/>
    <property type="project" value="UniProtKB-KW"/>
</dbReference>
<evidence type="ECO:0000256" key="1">
    <source>
        <dbReference type="ARBA" id="ARBA00005912"/>
    </source>
</evidence>
<dbReference type="PANTHER" id="PTHR20982:SF3">
    <property type="entry name" value="MITOCHONDRIAL RIBOSOME RECYCLING FACTOR PSEUDO 1"/>
    <property type="match status" value="1"/>
</dbReference>
<reference evidence="6" key="1">
    <citation type="submission" date="2020-03" db="EMBL/GenBank/DDBJ databases">
        <title>A mixture of massive structural variations and highly conserved coding sequences in Ustilaginoidea virens genome.</title>
        <authorList>
            <person name="Zhang K."/>
            <person name="Zhao Z."/>
            <person name="Zhang Z."/>
            <person name="Li Y."/>
            <person name="Hsiang T."/>
            <person name="Sun W."/>
        </authorList>
    </citation>
    <scope>NUCLEOTIDE SEQUENCE</scope>
    <source>
        <strain evidence="6">UV-8b</strain>
    </source>
</reference>
<accession>A0A8E5HND2</accession>
<dbReference type="GeneID" id="66063454"/>
<dbReference type="PANTHER" id="PTHR20982">
    <property type="entry name" value="RIBOSOME RECYCLING FACTOR"/>
    <property type="match status" value="1"/>
</dbReference>
<organism evidence="6 7">
    <name type="scientific">Ustilaginoidea virens</name>
    <name type="common">Rice false smut fungus</name>
    <name type="synonym">Villosiclava virens</name>
    <dbReference type="NCBI Taxonomy" id="1159556"/>
    <lineage>
        <taxon>Eukaryota</taxon>
        <taxon>Fungi</taxon>
        <taxon>Dikarya</taxon>
        <taxon>Ascomycota</taxon>
        <taxon>Pezizomycotina</taxon>
        <taxon>Sordariomycetes</taxon>
        <taxon>Hypocreomycetidae</taxon>
        <taxon>Hypocreales</taxon>
        <taxon>Clavicipitaceae</taxon>
        <taxon>Ustilaginoidea</taxon>
    </lineage>
</organism>
<dbReference type="Proteomes" id="UP000027002">
    <property type="component" value="Chromosome 2"/>
</dbReference>
<evidence type="ECO:0000256" key="4">
    <source>
        <dbReference type="SAM" id="MobiDB-lite"/>
    </source>
</evidence>
<feature type="region of interest" description="Disordered" evidence="4">
    <location>
        <begin position="18"/>
        <end position="76"/>
    </location>
</feature>
<evidence type="ECO:0000256" key="2">
    <source>
        <dbReference type="ARBA" id="ARBA00022917"/>
    </source>
</evidence>
<keyword evidence="7" id="KW-1185">Reference proteome</keyword>
<evidence type="ECO:0000259" key="5">
    <source>
        <dbReference type="Pfam" id="PF01765"/>
    </source>
</evidence>
<proteinExistence type="inferred from homology"/>
<dbReference type="GO" id="GO:0005739">
    <property type="term" value="C:mitochondrion"/>
    <property type="evidence" value="ECO:0007669"/>
    <property type="project" value="TreeGrafter"/>
</dbReference>
<comment type="function">
    <text evidence="3">Necessary for protein synthesis in mitochondria. Functions as a ribosome recycling factor in mitochondria.</text>
</comment>
<sequence>MAQCTPSSILRRALRLATPVERRVPHRPLHASPPFLKKRRIAPAANSPPRPGQTPPRSGSGSGSGTGCDPDPENPLDLSALRAAYAPLDAHFRAQLQTVLHGGRFDPSSLGALPVAVKSAGAAETFPLRELAQVVPRPGRAVSLLVHERAFVKPIMSAVQASREFNQQPQRGDSDLELLMRVEPERREDLVRRVRDNTQAWKDRVRQARARHDKALKAWLKDGTVLPDVVRRAEREVQRAQDAKMREIEAEEATGLKQLER</sequence>
<protein>
    <recommendedName>
        <fullName evidence="5">Ribosome recycling factor domain-containing protein</fullName>
    </recommendedName>
</protein>
<dbReference type="InterPro" id="IPR023584">
    <property type="entry name" value="Ribosome_recyc_fac_dom"/>
</dbReference>
<dbReference type="SUPFAM" id="SSF55194">
    <property type="entry name" value="Ribosome recycling factor, RRF"/>
    <property type="match status" value="1"/>
</dbReference>
<dbReference type="Gene3D" id="3.30.1360.40">
    <property type="match status" value="1"/>
</dbReference>
<dbReference type="EMBL" id="CP072754">
    <property type="protein sequence ID" value="QUC18435.1"/>
    <property type="molecule type" value="Genomic_DNA"/>
</dbReference>
<feature type="domain" description="Ribosome recycling factor" evidence="5">
    <location>
        <begin position="93"/>
        <end position="251"/>
    </location>
</feature>
<name>A0A8E5HND2_USTVR</name>
<gene>
    <name evidence="6" type="ORF">UV8b_02676</name>
</gene>
<evidence type="ECO:0000313" key="7">
    <source>
        <dbReference type="Proteomes" id="UP000027002"/>
    </source>
</evidence>
<comment type="similarity">
    <text evidence="1">Belongs to the RRF family.</text>
</comment>
<dbReference type="InterPro" id="IPR002661">
    <property type="entry name" value="Ribosome_recyc_fac"/>
</dbReference>
<evidence type="ECO:0000313" key="6">
    <source>
        <dbReference type="EMBL" id="QUC18435.1"/>
    </source>
</evidence>
<dbReference type="RefSeq" id="XP_042996108.1">
    <property type="nucleotide sequence ID" value="XM_043140174.1"/>
</dbReference>